<reference evidence="2 3" key="1">
    <citation type="submission" date="2017-02" db="EMBL/GenBank/DDBJ databases">
        <title>isolation and characterization of a novel temperate virus Aeropyrum globular virus 1 infecting hyperthermophilic archaeon Aeropyrum.</title>
        <authorList>
            <person name="Yumiya M."/>
            <person name="Yoshida T."/>
            <person name="Sako Y."/>
        </authorList>
    </citation>
    <scope>NUCLEOTIDE SEQUENCE [LARGE SCALE GENOMIC DNA]</scope>
    <source>
        <strain evidence="2 3">YK1-12-2013</strain>
    </source>
</reference>
<dbReference type="InterPro" id="IPR003781">
    <property type="entry name" value="CoA-bd"/>
</dbReference>
<dbReference type="AlphaFoldDB" id="A0A401HB95"/>
<dbReference type="Pfam" id="PF13380">
    <property type="entry name" value="CoA_binding_2"/>
    <property type="match status" value="1"/>
</dbReference>
<name>A0A401HB95_AERPX</name>
<evidence type="ECO:0000313" key="2">
    <source>
        <dbReference type="EMBL" id="GBF09715.1"/>
    </source>
</evidence>
<proteinExistence type="predicted"/>
<comment type="caution">
    <text evidence="2">The sequence shown here is derived from an EMBL/GenBank/DDBJ whole genome shotgun (WGS) entry which is preliminary data.</text>
</comment>
<dbReference type="SMART" id="SM00881">
    <property type="entry name" value="CoA_binding"/>
    <property type="match status" value="1"/>
</dbReference>
<dbReference type="SUPFAM" id="SSF51735">
    <property type="entry name" value="NAD(P)-binding Rossmann-fold domains"/>
    <property type="match status" value="1"/>
</dbReference>
<dbReference type="EMBL" id="BDMD01000089">
    <property type="protein sequence ID" value="GBF09715.1"/>
    <property type="molecule type" value="Genomic_DNA"/>
</dbReference>
<dbReference type="PANTHER" id="PTHR33303:SF2">
    <property type="entry name" value="COA-BINDING DOMAIN-CONTAINING PROTEIN"/>
    <property type="match status" value="1"/>
</dbReference>
<sequence length="148" mass="16634">MKGSIRDPFEVLRTARVVAVVGASRNPEKDAYRVPEYLKKAGYRIIPVNPSADEILGEKAYPSLDEIPEEIAREVDVVDVFRPPREAEAVAEQAIRLARRMGRRIVVWFQKGTASEEAVKKLLDAGLDVVVDRCMMEEHRRMTASAQA</sequence>
<feature type="domain" description="CoA-binding" evidence="1">
    <location>
        <begin position="12"/>
        <end position="113"/>
    </location>
</feature>
<evidence type="ECO:0000259" key="1">
    <source>
        <dbReference type="SMART" id="SM00881"/>
    </source>
</evidence>
<accession>A0A401HB95</accession>
<dbReference type="PANTHER" id="PTHR33303">
    <property type="entry name" value="CYTOPLASMIC PROTEIN-RELATED"/>
    <property type="match status" value="1"/>
</dbReference>
<protein>
    <recommendedName>
        <fullName evidence="1">CoA-binding domain-containing protein</fullName>
    </recommendedName>
</protein>
<organism evidence="2 3">
    <name type="scientific">Aeropyrum pernix</name>
    <dbReference type="NCBI Taxonomy" id="56636"/>
    <lineage>
        <taxon>Archaea</taxon>
        <taxon>Thermoproteota</taxon>
        <taxon>Thermoprotei</taxon>
        <taxon>Desulfurococcales</taxon>
        <taxon>Desulfurococcaceae</taxon>
        <taxon>Aeropyrum</taxon>
    </lineage>
</organism>
<evidence type="ECO:0000313" key="3">
    <source>
        <dbReference type="Proteomes" id="UP000291213"/>
    </source>
</evidence>
<dbReference type="Gene3D" id="3.40.50.720">
    <property type="entry name" value="NAD(P)-binding Rossmann-like Domain"/>
    <property type="match status" value="1"/>
</dbReference>
<dbReference type="Proteomes" id="UP000291213">
    <property type="component" value="Unassembled WGS sequence"/>
</dbReference>
<dbReference type="OrthoDB" id="18103at2157"/>
<dbReference type="RefSeq" id="WP_131160654.1">
    <property type="nucleotide sequence ID" value="NZ_BDMD01000089.1"/>
</dbReference>
<gene>
    <name evidence="2" type="ORF">apy_14400</name>
</gene>
<dbReference type="InterPro" id="IPR036291">
    <property type="entry name" value="NAD(P)-bd_dom_sf"/>
</dbReference>